<dbReference type="KEGG" id="parq:DSM112329_03954"/>
<dbReference type="InterPro" id="IPR016181">
    <property type="entry name" value="Acyl_CoA_acyltransferase"/>
</dbReference>
<evidence type="ECO:0000256" key="2">
    <source>
        <dbReference type="ARBA" id="ARBA00023315"/>
    </source>
</evidence>
<proteinExistence type="predicted"/>
<feature type="region of interest" description="Disordered" evidence="3">
    <location>
        <begin position="1"/>
        <end position="22"/>
    </location>
</feature>
<dbReference type="PROSITE" id="PS51186">
    <property type="entry name" value="GNAT"/>
    <property type="match status" value="1"/>
</dbReference>
<sequence>MPARTRQLASPAIPSSPTPQPQIRLARRADLPAIVDLFNATIPGRTATAQLEPFTVEERVPWFEASTPHERPLWVAEDPAGEVVAWVGLSDFYIRAAYKPTAQVSIYLRDDQRGAGLGGRLLDHVIAEAPKAGVHALIGLVFAHNAPSLRLFESRGFERWGHMPRVANMDGVWRDLVHVGRHVS</sequence>
<dbReference type="CDD" id="cd04301">
    <property type="entry name" value="NAT_SF"/>
    <property type="match status" value="1"/>
</dbReference>
<dbReference type="AlphaFoldDB" id="A0AAU7AZC1"/>
<evidence type="ECO:0000256" key="1">
    <source>
        <dbReference type="ARBA" id="ARBA00022679"/>
    </source>
</evidence>
<dbReference type="Gene3D" id="3.40.630.30">
    <property type="match status" value="1"/>
</dbReference>
<keyword evidence="2 5" id="KW-0012">Acyltransferase</keyword>
<gene>
    <name evidence="5" type="primary">ywnH</name>
    <name evidence="5" type="ORF">DSM112329_03954</name>
</gene>
<dbReference type="SUPFAM" id="SSF55729">
    <property type="entry name" value="Acyl-CoA N-acyltransferases (Nat)"/>
    <property type="match status" value="1"/>
</dbReference>
<dbReference type="Pfam" id="PF00583">
    <property type="entry name" value="Acetyltransf_1"/>
    <property type="match status" value="1"/>
</dbReference>
<reference evidence="5" key="1">
    <citation type="submission" date="2022-12" db="EMBL/GenBank/DDBJ databases">
        <title>Paraconexibacter alkalitolerans sp. nov. and Baekduia alba sp. nov., isolated from soil and emended description of the genera Paraconexibacter (Chun et al., 2020) and Baekduia (An et al., 2020).</title>
        <authorList>
            <person name="Vieira S."/>
            <person name="Huber K.J."/>
            <person name="Geppert A."/>
            <person name="Wolf J."/>
            <person name="Neumann-Schaal M."/>
            <person name="Muesken M."/>
            <person name="Overmann J."/>
        </authorList>
    </citation>
    <scope>NUCLEOTIDE SEQUENCE</scope>
    <source>
        <strain evidence="5">AEG42_29</strain>
    </source>
</reference>
<protein>
    <submittedName>
        <fullName evidence="5">Phosphinothricin acetyltransferase YwnH</fullName>
        <ecNumber evidence="5">2.3.1.183</ecNumber>
    </submittedName>
</protein>
<dbReference type="InterPro" id="IPR000182">
    <property type="entry name" value="GNAT_dom"/>
</dbReference>
<dbReference type="EC" id="2.3.1.183" evidence="5"/>
<feature type="domain" description="N-acetyltransferase" evidence="4">
    <location>
        <begin position="21"/>
        <end position="178"/>
    </location>
</feature>
<evidence type="ECO:0000256" key="3">
    <source>
        <dbReference type="SAM" id="MobiDB-lite"/>
    </source>
</evidence>
<dbReference type="GO" id="GO:0102971">
    <property type="term" value="F:phosphinothricin N-acetyltransferase activity"/>
    <property type="evidence" value="ECO:0007669"/>
    <property type="project" value="UniProtKB-EC"/>
</dbReference>
<keyword evidence="1 5" id="KW-0808">Transferase</keyword>
<evidence type="ECO:0000313" key="5">
    <source>
        <dbReference type="EMBL" id="XAY07075.1"/>
    </source>
</evidence>
<dbReference type="EMBL" id="CP114014">
    <property type="protein sequence ID" value="XAY07075.1"/>
    <property type="molecule type" value="Genomic_DNA"/>
</dbReference>
<name>A0AAU7AZC1_9ACTN</name>
<dbReference type="PANTHER" id="PTHR43072:SF23">
    <property type="entry name" value="UPF0039 PROTEIN C11D3.02C"/>
    <property type="match status" value="1"/>
</dbReference>
<evidence type="ECO:0000259" key="4">
    <source>
        <dbReference type="PROSITE" id="PS51186"/>
    </source>
</evidence>
<accession>A0AAU7AZC1</accession>
<organism evidence="5">
    <name type="scientific">Paraconexibacter sp. AEG42_29</name>
    <dbReference type="NCBI Taxonomy" id="2997339"/>
    <lineage>
        <taxon>Bacteria</taxon>
        <taxon>Bacillati</taxon>
        <taxon>Actinomycetota</taxon>
        <taxon>Thermoleophilia</taxon>
        <taxon>Solirubrobacterales</taxon>
        <taxon>Paraconexibacteraceae</taxon>
        <taxon>Paraconexibacter</taxon>
    </lineage>
</organism>
<dbReference type="PANTHER" id="PTHR43072">
    <property type="entry name" value="N-ACETYLTRANSFERASE"/>
    <property type="match status" value="1"/>
</dbReference>